<evidence type="ECO:0000256" key="7">
    <source>
        <dbReference type="ARBA" id="ARBA00022741"/>
    </source>
</evidence>
<reference evidence="13 15" key="1">
    <citation type="submission" date="2020-06" db="EMBL/GenBank/DDBJ databases">
        <title>Anoxygenic phototrophic Chloroflexota member uses a Type I reaction center.</title>
        <authorList>
            <person name="Tsuji J.M."/>
            <person name="Shaw N.A."/>
            <person name="Nagashima S."/>
            <person name="Venkiteswaran J."/>
            <person name="Schiff S.L."/>
            <person name="Hanada S."/>
            <person name="Tank M."/>
            <person name="Neufeld J.D."/>
        </authorList>
    </citation>
    <scope>NUCLEOTIDE SEQUENCE [LARGE SCALE GENOMIC DNA]</scope>
    <source>
        <strain evidence="13">L227-S17</strain>
    </source>
</reference>
<evidence type="ECO:0000256" key="2">
    <source>
        <dbReference type="ARBA" id="ARBA00009719"/>
    </source>
</evidence>
<dbReference type="SUPFAM" id="SSF52540">
    <property type="entry name" value="P-loop containing nucleoside triphosphate hydrolases"/>
    <property type="match status" value="1"/>
</dbReference>
<keyword evidence="8" id="KW-0418">Kinase</keyword>
<protein>
    <recommendedName>
        <fullName evidence="3 11">Phosphoribulokinase</fullName>
        <ecNumber evidence="3 11">2.7.1.19</ecNumber>
    </recommendedName>
</protein>
<comment type="pathway">
    <text evidence="1">Carbohydrate biosynthesis; Calvin cycle.</text>
</comment>
<dbReference type="Gene3D" id="3.40.50.300">
    <property type="entry name" value="P-loop containing nucleotide triphosphate hydrolases"/>
    <property type="match status" value="1"/>
</dbReference>
<evidence type="ECO:0000256" key="11">
    <source>
        <dbReference type="RuleBase" id="RU004082"/>
    </source>
</evidence>
<dbReference type="Pfam" id="PF00485">
    <property type="entry name" value="PRK"/>
    <property type="match status" value="1"/>
</dbReference>
<evidence type="ECO:0000256" key="3">
    <source>
        <dbReference type="ARBA" id="ARBA00012042"/>
    </source>
</evidence>
<feature type="domain" description="Phosphoribulokinase/uridine kinase" evidence="12">
    <location>
        <begin position="13"/>
        <end position="190"/>
    </location>
</feature>
<dbReference type="GO" id="GO:0005524">
    <property type="term" value="F:ATP binding"/>
    <property type="evidence" value="ECO:0007669"/>
    <property type="project" value="UniProtKB-KW"/>
</dbReference>
<dbReference type="NCBIfam" id="NF005655">
    <property type="entry name" value="PRK07429.1"/>
    <property type="match status" value="1"/>
</dbReference>
<dbReference type="Proteomes" id="UP001431572">
    <property type="component" value="Chromosome 1"/>
</dbReference>
<name>A0A8T7LQZ6_9CHLR</name>
<evidence type="ECO:0000256" key="10">
    <source>
        <dbReference type="ARBA" id="ARBA00047663"/>
    </source>
</evidence>
<dbReference type="Proteomes" id="UP000521676">
    <property type="component" value="Unassembled WGS sequence"/>
</dbReference>
<keyword evidence="5" id="KW-0113">Calvin cycle</keyword>
<evidence type="ECO:0000313" key="14">
    <source>
        <dbReference type="EMBL" id="WJW66300.1"/>
    </source>
</evidence>
<dbReference type="InterPro" id="IPR006083">
    <property type="entry name" value="PRK/URK"/>
</dbReference>
<dbReference type="EMBL" id="CP128399">
    <property type="protein sequence ID" value="WJW66300.1"/>
    <property type="molecule type" value="Genomic_DNA"/>
</dbReference>
<comment type="catalytic activity">
    <reaction evidence="10 11">
        <text>D-ribulose 5-phosphate + ATP = D-ribulose 1,5-bisphosphate + ADP + H(+)</text>
        <dbReference type="Rhea" id="RHEA:19365"/>
        <dbReference type="ChEBI" id="CHEBI:15378"/>
        <dbReference type="ChEBI" id="CHEBI:30616"/>
        <dbReference type="ChEBI" id="CHEBI:57870"/>
        <dbReference type="ChEBI" id="CHEBI:58121"/>
        <dbReference type="ChEBI" id="CHEBI:456216"/>
        <dbReference type="EC" id="2.7.1.19"/>
    </reaction>
</comment>
<dbReference type="GO" id="GO:0008974">
    <property type="term" value="F:phosphoribulokinase activity"/>
    <property type="evidence" value="ECO:0007669"/>
    <property type="project" value="UniProtKB-EC"/>
</dbReference>
<evidence type="ECO:0000256" key="5">
    <source>
        <dbReference type="ARBA" id="ARBA00022567"/>
    </source>
</evidence>
<evidence type="ECO:0000256" key="1">
    <source>
        <dbReference type="ARBA" id="ARBA00005215"/>
    </source>
</evidence>
<reference evidence="14" key="2">
    <citation type="journal article" date="2024" name="Nature">
        <title>Anoxygenic phototroph of the Chloroflexota uses a type I reaction centre.</title>
        <authorList>
            <person name="Tsuji J.M."/>
            <person name="Shaw N.A."/>
            <person name="Nagashima S."/>
            <person name="Venkiteswaran J.J."/>
            <person name="Schiff S.L."/>
            <person name="Watanabe T."/>
            <person name="Fukui M."/>
            <person name="Hanada S."/>
            <person name="Tank M."/>
            <person name="Neufeld J.D."/>
        </authorList>
    </citation>
    <scope>NUCLEOTIDE SEQUENCE</scope>
    <source>
        <strain evidence="14">L227-S17</strain>
    </source>
</reference>
<dbReference type="PROSITE" id="PS00567">
    <property type="entry name" value="PHOSPHORIBULOKINASE"/>
    <property type="match status" value="1"/>
</dbReference>
<dbReference type="EMBL" id="JACATZ010000001">
    <property type="protein sequence ID" value="NWJ44408.1"/>
    <property type="molecule type" value="Genomic_DNA"/>
</dbReference>
<evidence type="ECO:0000313" key="15">
    <source>
        <dbReference type="Proteomes" id="UP000521676"/>
    </source>
</evidence>
<evidence type="ECO:0000256" key="4">
    <source>
        <dbReference type="ARBA" id="ARBA00022531"/>
    </source>
</evidence>
<keyword evidence="6 13" id="KW-0808">Transferase</keyword>
<keyword evidence="4" id="KW-0602">Photosynthesis</keyword>
<evidence type="ECO:0000256" key="8">
    <source>
        <dbReference type="ARBA" id="ARBA00022777"/>
    </source>
</evidence>
<proteinExistence type="inferred from homology"/>
<accession>A0A8T7LQZ6</accession>
<dbReference type="AlphaFoldDB" id="A0A8T7LQZ6"/>
<keyword evidence="16" id="KW-1185">Reference proteome</keyword>
<dbReference type="EC" id="2.7.1.19" evidence="3 11"/>
<dbReference type="InterPro" id="IPR027417">
    <property type="entry name" value="P-loop_NTPase"/>
</dbReference>
<evidence type="ECO:0000259" key="12">
    <source>
        <dbReference type="Pfam" id="PF00485"/>
    </source>
</evidence>
<keyword evidence="7" id="KW-0547">Nucleotide-binding</keyword>
<dbReference type="RefSeq" id="WP_341468184.1">
    <property type="nucleotide sequence ID" value="NZ_CP128399.1"/>
</dbReference>
<comment type="similarity">
    <text evidence="2 11">Belongs to the phosphoribulokinase family.</text>
</comment>
<keyword evidence="9" id="KW-0067">ATP-binding</keyword>
<gene>
    <name evidence="13" type="ORF">HXX08_00875</name>
    <name evidence="14" type="ORF">OZ401_002094</name>
</gene>
<evidence type="ECO:0000256" key="6">
    <source>
        <dbReference type="ARBA" id="ARBA00022679"/>
    </source>
</evidence>
<dbReference type="InterPro" id="IPR006082">
    <property type="entry name" value="PRK"/>
</dbReference>
<sequence length="325" mass="36887">MELDVSTKRPVMLGVVGDSATGKTTLTQGIEQLLGPERVTVICVDDYHKYNRQQRKVVDLTPLHPDCNYMDIMEQHLKLLKEGKPILKPVYNHSRGDFDPPVYIQPAEYVIIDGLLAYYTKEMRDVFDIRLFLDPSEDLRRRWKITRDTTKRGYTEEAVLADLDKREPDSQEFIRPQRAFADTIVRFYPDPNNEGGSDSFLNVKLTMTGNLQHPDFSKVVTRPDGSGGVRLSMGRESGKVAEFVDIFGFITEEKALKLERYIIDELHLTGHNLEEELGQYTAGLVTRRSHPLALTQLFLVYHLLRARNPGAKPGSGPLPVGGFAR</sequence>
<dbReference type="PANTHER" id="PTHR10285">
    <property type="entry name" value="URIDINE KINASE"/>
    <property type="match status" value="1"/>
</dbReference>
<organism evidence="13 15">
    <name type="scientific">Candidatus Chlorohelix allophototropha</name>
    <dbReference type="NCBI Taxonomy" id="3003348"/>
    <lineage>
        <taxon>Bacteria</taxon>
        <taxon>Bacillati</taxon>
        <taxon>Chloroflexota</taxon>
        <taxon>Chloroflexia</taxon>
        <taxon>Candidatus Chloroheliales</taxon>
        <taxon>Candidatus Chloroheliaceae</taxon>
        <taxon>Candidatus Chlorohelix</taxon>
    </lineage>
</organism>
<dbReference type="PRINTS" id="PR00478">
    <property type="entry name" value="PHRIBLKINASE"/>
</dbReference>
<evidence type="ECO:0000256" key="9">
    <source>
        <dbReference type="ARBA" id="ARBA00022840"/>
    </source>
</evidence>
<evidence type="ECO:0000313" key="13">
    <source>
        <dbReference type="EMBL" id="NWJ44408.1"/>
    </source>
</evidence>
<dbReference type="GO" id="GO:0019253">
    <property type="term" value="P:reductive pentose-phosphate cycle"/>
    <property type="evidence" value="ECO:0007669"/>
    <property type="project" value="UniProtKB-KW"/>
</dbReference>
<evidence type="ECO:0000313" key="16">
    <source>
        <dbReference type="Proteomes" id="UP001431572"/>
    </source>
</evidence>